<organism evidence="2 3">
    <name type="scientific">Paenibacillus solanacearum</name>
    <dbReference type="NCBI Taxonomy" id="2048548"/>
    <lineage>
        <taxon>Bacteria</taxon>
        <taxon>Bacillati</taxon>
        <taxon>Bacillota</taxon>
        <taxon>Bacilli</taxon>
        <taxon>Bacillales</taxon>
        <taxon>Paenibacillaceae</taxon>
        <taxon>Paenibacillus</taxon>
    </lineage>
</organism>
<feature type="transmembrane region" description="Helical" evidence="1">
    <location>
        <begin position="166"/>
        <end position="189"/>
    </location>
</feature>
<dbReference type="AlphaFoldDB" id="A0A916K245"/>
<dbReference type="RefSeq" id="WP_218092244.1">
    <property type="nucleotide sequence ID" value="NZ_CAJVAS010000009.1"/>
</dbReference>
<feature type="transmembrane region" description="Helical" evidence="1">
    <location>
        <begin position="47"/>
        <end position="67"/>
    </location>
</feature>
<feature type="transmembrane region" description="Helical" evidence="1">
    <location>
        <begin position="134"/>
        <end position="154"/>
    </location>
</feature>
<keyword evidence="3" id="KW-1185">Reference proteome</keyword>
<reference evidence="2" key="1">
    <citation type="submission" date="2021-06" db="EMBL/GenBank/DDBJ databases">
        <authorList>
            <person name="Criscuolo A."/>
        </authorList>
    </citation>
    <scope>NUCLEOTIDE SEQUENCE</scope>
    <source>
        <strain evidence="2">CIP111600</strain>
    </source>
</reference>
<sequence>MDWFNETGYPFMMFTPQHLIPLACIALLILLLYRFRKPLRQDAPVRAIRIGLVLLLLVFEALLYGWYIYYGQFSLEASLPLQLCSIGYLLTIVMLLFPSYRLYEFLYFAGIGGALQALLTPAAILSGFPHFTYFYFFIGHGAIVWVALYMTWVHGYRPTLRSIGRVLLALNVLLAVIVPVNLATGGNYMFVARKPPGPSLLDYLGPWPWYLLSLEAVAAAVFILLYLPFIRRRSSRQ</sequence>
<dbReference type="NCBIfam" id="TIGR02206">
    <property type="entry name" value="intg_mem_TP0381"/>
    <property type="match status" value="1"/>
</dbReference>
<name>A0A916K245_9BACL</name>
<feature type="transmembrane region" description="Helical" evidence="1">
    <location>
        <begin position="79"/>
        <end position="98"/>
    </location>
</feature>
<evidence type="ECO:0000313" key="3">
    <source>
        <dbReference type="Proteomes" id="UP000693672"/>
    </source>
</evidence>
<evidence type="ECO:0008006" key="4">
    <source>
        <dbReference type="Google" id="ProtNLM"/>
    </source>
</evidence>
<protein>
    <recommendedName>
        <fullName evidence="4">TIGR02206 family membrane protein</fullName>
    </recommendedName>
</protein>
<keyword evidence="1" id="KW-0812">Transmembrane</keyword>
<keyword evidence="1" id="KW-0472">Membrane</keyword>
<keyword evidence="1" id="KW-1133">Transmembrane helix</keyword>
<dbReference type="InterPro" id="IPR011737">
    <property type="entry name" value="CHP02206_TP0381"/>
</dbReference>
<feature type="transmembrane region" description="Helical" evidence="1">
    <location>
        <begin position="209"/>
        <end position="229"/>
    </location>
</feature>
<dbReference type="Proteomes" id="UP000693672">
    <property type="component" value="Unassembled WGS sequence"/>
</dbReference>
<dbReference type="Pfam" id="PF14808">
    <property type="entry name" value="TMEM164"/>
    <property type="match status" value="1"/>
</dbReference>
<gene>
    <name evidence="2" type="ORF">PAESOLCIP111_02458</name>
</gene>
<feature type="transmembrane region" description="Helical" evidence="1">
    <location>
        <begin position="18"/>
        <end position="35"/>
    </location>
</feature>
<evidence type="ECO:0000256" key="1">
    <source>
        <dbReference type="SAM" id="Phobius"/>
    </source>
</evidence>
<proteinExistence type="predicted"/>
<feature type="transmembrane region" description="Helical" evidence="1">
    <location>
        <begin position="105"/>
        <end position="128"/>
    </location>
</feature>
<accession>A0A916K245</accession>
<evidence type="ECO:0000313" key="2">
    <source>
        <dbReference type="EMBL" id="CAG7622916.1"/>
    </source>
</evidence>
<dbReference type="EMBL" id="CAJVAS010000009">
    <property type="protein sequence ID" value="CAG7622916.1"/>
    <property type="molecule type" value="Genomic_DNA"/>
</dbReference>
<comment type="caution">
    <text evidence="2">The sequence shown here is derived from an EMBL/GenBank/DDBJ whole genome shotgun (WGS) entry which is preliminary data.</text>
</comment>